<organism evidence="4 5">
    <name type="scientific">Nocardia amamiensis</name>
    <dbReference type="NCBI Taxonomy" id="404578"/>
    <lineage>
        <taxon>Bacteria</taxon>
        <taxon>Bacillati</taxon>
        <taxon>Actinomycetota</taxon>
        <taxon>Actinomycetes</taxon>
        <taxon>Mycobacteriales</taxon>
        <taxon>Nocardiaceae</taxon>
        <taxon>Nocardia</taxon>
    </lineage>
</organism>
<proteinExistence type="predicted"/>
<evidence type="ECO:0000259" key="3">
    <source>
        <dbReference type="Pfam" id="PF06259"/>
    </source>
</evidence>
<feature type="coiled-coil region" evidence="1">
    <location>
        <begin position="59"/>
        <end position="86"/>
    </location>
</feature>
<feature type="domain" description="DUF1023" evidence="3">
    <location>
        <begin position="319"/>
        <end position="492"/>
    </location>
</feature>
<reference evidence="4 5" key="1">
    <citation type="submission" date="2020-10" db="EMBL/GenBank/DDBJ databases">
        <title>Identification of Nocardia species via Next-generation sequencing and recognition of intraspecies genetic diversity.</title>
        <authorList>
            <person name="Li P."/>
            <person name="Li P."/>
            <person name="Lu B."/>
        </authorList>
    </citation>
    <scope>NUCLEOTIDE SEQUENCE [LARGE SCALE GENOMIC DNA]</scope>
    <source>
        <strain evidence="4 5">BJ06-0157</strain>
    </source>
</reference>
<protein>
    <recommendedName>
        <fullName evidence="3">DUF1023 domain-containing protein</fullName>
    </recommendedName>
</protein>
<evidence type="ECO:0000313" key="5">
    <source>
        <dbReference type="Proteomes" id="UP000702209"/>
    </source>
</evidence>
<evidence type="ECO:0000256" key="1">
    <source>
        <dbReference type="SAM" id="Coils"/>
    </source>
</evidence>
<accession>A0ABS0CRD3</accession>
<evidence type="ECO:0000313" key="4">
    <source>
        <dbReference type="EMBL" id="MBF6299136.1"/>
    </source>
</evidence>
<dbReference type="EMBL" id="JADLQX010000011">
    <property type="protein sequence ID" value="MBF6299136.1"/>
    <property type="molecule type" value="Genomic_DNA"/>
</dbReference>
<dbReference type="SUPFAM" id="SSF53474">
    <property type="entry name" value="alpha/beta-Hydrolases"/>
    <property type="match status" value="1"/>
</dbReference>
<dbReference type="Gene3D" id="1.10.287.1060">
    <property type="entry name" value="ESAT-6-like"/>
    <property type="match status" value="1"/>
</dbReference>
<dbReference type="InterPro" id="IPR010427">
    <property type="entry name" value="DUF1023"/>
</dbReference>
<dbReference type="RefSeq" id="WP_195130421.1">
    <property type="nucleotide sequence ID" value="NZ_JADLQX010000011.1"/>
</dbReference>
<sequence>MSQHLTVPQVLSWRPEAFTAQAGDWDRQANELRTNLDVQNRSVDGSHETFQGRAGDAMRDRFRQVYDKARKTLEALEKGRDAAKIASLNFTTAKSLVQQTKAAAETKGLDVAPDGTCTIRESTKHAVYASVNGDANRYVTAMAALRTSADQQTAFVKQALNHAADVDNQAEKAINTAFADLPAADSFGNATTPTSQPKPAPKNGTPQENRAWWDSLTPQEQASMINTQPASVGNLDGLPASVRDQANRNLIPMEKARLDQEIAVNEALVKASPTSAYAQQQLEDSKKRRDDLLAVEKAITNQDGKPPRQLMVLDTQSGRQVRAAVAVGDPDSADHVSVTTPGLGTNVRESLGSMVNEAEQLKKESESQLSQAGRPNETVSTIAWIGYDPPQKTYNDLDIVNVASPDRAQEAAPVLARFYEGLDVASTQNDPHITALGHSYGSLTTSLALQENGRAVDDVVFYGSPGLGGHIPAAPIPALPGLIAMSGVNDVVDSPADLGLQSHHVYQMTEHDDPVANFSSFGRSPNQIDWITPLSTDPITVDGRTYTGASGHAEYPRTDPSTGNLHRSGYNLAAIVAGLPENAMR</sequence>
<dbReference type="Pfam" id="PF06259">
    <property type="entry name" value="Abhydrolase_8"/>
    <property type="match status" value="1"/>
</dbReference>
<keyword evidence="1" id="KW-0175">Coiled coil</keyword>
<feature type="region of interest" description="Disordered" evidence="2">
    <location>
        <begin position="547"/>
        <end position="566"/>
    </location>
</feature>
<evidence type="ECO:0000256" key="2">
    <source>
        <dbReference type="SAM" id="MobiDB-lite"/>
    </source>
</evidence>
<dbReference type="InterPro" id="IPR029058">
    <property type="entry name" value="AB_hydrolase_fold"/>
</dbReference>
<comment type="caution">
    <text evidence="4">The sequence shown here is derived from an EMBL/GenBank/DDBJ whole genome shotgun (WGS) entry which is preliminary data.</text>
</comment>
<dbReference type="InterPro" id="IPR036689">
    <property type="entry name" value="ESAT-6-like_sf"/>
</dbReference>
<dbReference type="Proteomes" id="UP000702209">
    <property type="component" value="Unassembled WGS sequence"/>
</dbReference>
<keyword evidence="5" id="KW-1185">Reference proteome</keyword>
<feature type="region of interest" description="Disordered" evidence="2">
    <location>
        <begin position="185"/>
        <end position="210"/>
    </location>
</feature>
<dbReference type="SUPFAM" id="SSF140453">
    <property type="entry name" value="EsxAB dimer-like"/>
    <property type="match status" value="1"/>
</dbReference>
<name>A0ABS0CRD3_9NOCA</name>
<feature type="compositionally biased region" description="Polar residues" evidence="2">
    <location>
        <begin position="188"/>
        <end position="197"/>
    </location>
</feature>
<gene>
    <name evidence="4" type="ORF">IU459_16530</name>
</gene>